<proteinExistence type="inferred from homology"/>
<evidence type="ECO:0000256" key="2">
    <source>
        <dbReference type="ARBA" id="ARBA00006490"/>
    </source>
</evidence>
<dbReference type="PANTHER" id="PTHR11601">
    <property type="entry name" value="CYSTEINE DESULFURYLASE FAMILY MEMBER"/>
    <property type="match status" value="1"/>
</dbReference>
<dbReference type="Gene3D" id="3.40.640.10">
    <property type="entry name" value="Type I PLP-dependent aspartate aminotransferase-like (Major domain)"/>
    <property type="match status" value="1"/>
</dbReference>
<dbReference type="Proteomes" id="UP001211006">
    <property type="component" value="Unassembled WGS sequence"/>
</dbReference>
<evidence type="ECO:0000256" key="6">
    <source>
        <dbReference type="ARBA" id="ARBA00022898"/>
    </source>
</evidence>
<dbReference type="EC" id="2.8.1.7" evidence="3"/>
<dbReference type="Gene3D" id="1.10.260.50">
    <property type="match status" value="1"/>
</dbReference>
<evidence type="ECO:0000256" key="9">
    <source>
        <dbReference type="ARBA" id="ARBA00050776"/>
    </source>
</evidence>
<comment type="similarity">
    <text evidence="2">Belongs to the class-V pyridoxal-phosphate-dependent aminotransferase family. NifS/IscS subfamily.</text>
</comment>
<evidence type="ECO:0000313" key="13">
    <source>
        <dbReference type="EMBL" id="MDB7933486.1"/>
    </source>
</evidence>
<evidence type="ECO:0000313" key="14">
    <source>
        <dbReference type="Proteomes" id="UP001211006"/>
    </source>
</evidence>
<keyword evidence="6" id="KW-0663">Pyridoxal phosphate</keyword>
<evidence type="ECO:0000313" key="12">
    <source>
        <dbReference type="EMBL" id="MDB7904796.1"/>
    </source>
</evidence>
<comment type="cofactor">
    <cofactor evidence="1 10">
        <name>pyridoxal 5'-phosphate</name>
        <dbReference type="ChEBI" id="CHEBI:597326"/>
    </cofactor>
</comment>
<comment type="catalytic activity">
    <reaction evidence="9">
        <text>(sulfur carrier)-H + L-cysteine = (sulfur carrier)-SH + L-alanine</text>
        <dbReference type="Rhea" id="RHEA:43892"/>
        <dbReference type="Rhea" id="RHEA-COMP:14737"/>
        <dbReference type="Rhea" id="RHEA-COMP:14739"/>
        <dbReference type="ChEBI" id="CHEBI:29917"/>
        <dbReference type="ChEBI" id="CHEBI:35235"/>
        <dbReference type="ChEBI" id="CHEBI:57972"/>
        <dbReference type="ChEBI" id="CHEBI:64428"/>
        <dbReference type="EC" id="2.8.1.7"/>
    </reaction>
</comment>
<name>A0AAW6BWJ8_FLAPL</name>
<dbReference type="PIRSF" id="PIRSF005572">
    <property type="entry name" value="NifS"/>
    <property type="match status" value="1"/>
</dbReference>
<dbReference type="SUPFAM" id="SSF53383">
    <property type="entry name" value="PLP-dependent transferases"/>
    <property type="match status" value="1"/>
</dbReference>
<dbReference type="AlphaFoldDB" id="A0AAW6BWJ8"/>
<dbReference type="InterPro" id="IPR015424">
    <property type="entry name" value="PyrdxlP-dep_Trfase"/>
</dbReference>
<reference evidence="12" key="1">
    <citation type="submission" date="2023-01" db="EMBL/GenBank/DDBJ databases">
        <title>Human gut microbiome strain richness.</title>
        <authorList>
            <person name="Chen-Liaw A."/>
        </authorList>
    </citation>
    <scope>NUCLEOTIDE SEQUENCE</scope>
    <source>
        <strain evidence="13">1001287st1_F4_1001285I_161205</strain>
        <strain evidence="12">2225st1_A6_2225SCRN_200828</strain>
    </source>
</reference>
<dbReference type="GO" id="GO:0031071">
    <property type="term" value="F:cysteine desulfurase activity"/>
    <property type="evidence" value="ECO:0007669"/>
    <property type="project" value="UniProtKB-EC"/>
</dbReference>
<protein>
    <recommendedName>
        <fullName evidence="3">cysteine desulfurase</fullName>
        <ecNumber evidence="3">2.8.1.7</ecNumber>
    </recommendedName>
</protein>
<evidence type="ECO:0000256" key="3">
    <source>
        <dbReference type="ARBA" id="ARBA00012239"/>
    </source>
</evidence>
<dbReference type="InterPro" id="IPR015422">
    <property type="entry name" value="PyrdxlP-dep_Trfase_small"/>
</dbReference>
<keyword evidence="8" id="KW-0411">Iron-sulfur</keyword>
<evidence type="ECO:0000256" key="5">
    <source>
        <dbReference type="ARBA" id="ARBA00022723"/>
    </source>
</evidence>
<gene>
    <name evidence="12" type="ORF">PND83_02275</name>
    <name evidence="13" type="ORF">PNE06_10425</name>
</gene>
<dbReference type="InterPro" id="IPR016454">
    <property type="entry name" value="Cysteine_dSase"/>
</dbReference>
<evidence type="ECO:0000256" key="8">
    <source>
        <dbReference type="ARBA" id="ARBA00023014"/>
    </source>
</evidence>
<evidence type="ECO:0000259" key="11">
    <source>
        <dbReference type="Pfam" id="PF00266"/>
    </source>
</evidence>
<dbReference type="GO" id="GO:0051536">
    <property type="term" value="F:iron-sulfur cluster binding"/>
    <property type="evidence" value="ECO:0007669"/>
    <property type="project" value="UniProtKB-KW"/>
</dbReference>
<dbReference type="Proteomes" id="UP001211173">
    <property type="component" value="Unassembled WGS sequence"/>
</dbReference>
<sequence>MTRNVYADYAATTPLCLPARRAMHDAFDIYGNPSSLHYAGAEARKLVEKARSKVAKAINAEPDEIYFTSGATEANIWVLSAFSTVKSNVEHSSMEYGRRGGIVGLESDHLGIVPSKPVIDLTFIDTMSILWVNNEVGTVQDMKSLASWATNSADKLFHTDATQAVGHISVDVRETGVDLLSMSAHKFGGPKGIGALFVRRGVDILPMLHGGHQEAGKRAGTENVIGIAGMGAAIEWATNNLDKSVPYLTKLRDILIDGILSILGTELTGHPTQRSPSIASFVFRGIDGQALVLALDERGVCASSGSACSEGQVGVSHVLKAMGYTEETGRGSLRLSIGWDTTEADVRYVIRAVKESVEELRK</sequence>
<dbReference type="InterPro" id="IPR020578">
    <property type="entry name" value="Aminotrans_V_PyrdxlP_BS"/>
</dbReference>
<dbReference type="EMBL" id="JAQLWV010000013">
    <property type="protein sequence ID" value="MDB7933486.1"/>
    <property type="molecule type" value="Genomic_DNA"/>
</dbReference>
<dbReference type="InterPro" id="IPR000192">
    <property type="entry name" value="Aminotrans_V_dom"/>
</dbReference>
<dbReference type="PANTHER" id="PTHR11601:SF34">
    <property type="entry name" value="CYSTEINE DESULFURASE"/>
    <property type="match status" value="1"/>
</dbReference>
<dbReference type="Pfam" id="PF00266">
    <property type="entry name" value="Aminotran_5"/>
    <property type="match status" value="2"/>
</dbReference>
<feature type="domain" description="Aminotransferase class V" evidence="11">
    <location>
        <begin position="5"/>
        <end position="82"/>
    </location>
</feature>
<organism evidence="12 14">
    <name type="scientific">Flavonifractor plautii</name>
    <name type="common">Fusobacterium plautii</name>
    <dbReference type="NCBI Taxonomy" id="292800"/>
    <lineage>
        <taxon>Bacteria</taxon>
        <taxon>Bacillati</taxon>
        <taxon>Bacillota</taxon>
        <taxon>Clostridia</taxon>
        <taxon>Eubacteriales</taxon>
        <taxon>Oscillospiraceae</taxon>
        <taxon>Flavonifractor</taxon>
    </lineage>
</organism>
<dbReference type="RefSeq" id="WP_039996634.1">
    <property type="nucleotide sequence ID" value="NZ_BAABXT010000001.1"/>
</dbReference>
<dbReference type="PROSITE" id="PS00595">
    <property type="entry name" value="AA_TRANSFER_CLASS_5"/>
    <property type="match status" value="1"/>
</dbReference>
<dbReference type="Gene3D" id="3.90.1150.10">
    <property type="entry name" value="Aspartate Aminotransferase, domain 1"/>
    <property type="match status" value="1"/>
</dbReference>
<keyword evidence="4" id="KW-0808">Transferase</keyword>
<comment type="caution">
    <text evidence="12">The sequence shown here is derived from an EMBL/GenBank/DDBJ whole genome shotgun (WGS) entry which is preliminary data.</text>
</comment>
<evidence type="ECO:0000256" key="4">
    <source>
        <dbReference type="ARBA" id="ARBA00022679"/>
    </source>
</evidence>
<dbReference type="GeneID" id="63974429"/>
<feature type="domain" description="Aminotransferase class V" evidence="11">
    <location>
        <begin position="126"/>
        <end position="348"/>
    </location>
</feature>
<keyword evidence="7" id="KW-0408">Iron</keyword>
<dbReference type="InterPro" id="IPR015421">
    <property type="entry name" value="PyrdxlP-dep_Trfase_major"/>
</dbReference>
<evidence type="ECO:0000256" key="7">
    <source>
        <dbReference type="ARBA" id="ARBA00023004"/>
    </source>
</evidence>
<accession>A0AAW6BWJ8</accession>
<keyword evidence="5" id="KW-0479">Metal-binding</keyword>
<dbReference type="GO" id="GO:0046872">
    <property type="term" value="F:metal ion binding"/>
    <property type="evidence" value="ECO:0007669"/>
    <property type="project" value="UniProtKB-KW"/>
</dbReference>
<evidence type="ECO:0000256" key="10">
    <source>
        <dbReference type="RuleBase" id="RU004504"/>
    </source>
</evidence>
<evidence type="ECO:0000256" key="1">
    <source>
        <dbReference type="ARBA" id="ARBA00001933"/>
    </source>
</evidence>
<dbReference type="EMBL" id="JAQLWO010000002">
    <property type="protein sequence ID" value="MDB7904796.1"/>
    <property type="molecule type" value="Genomic_DNA"/>
</dbReference>